<dbReference type="RefSeq" id="WP_137338771.1">
    <property type="nucleotide sequence ID" value="NZ_BSQH01000018.1"/>
</dbReference>
<keyword evidence="2" id="KW-1185">Reference proteome</keyword>
<sequence length="62" mass="6814">MTQLSLEDLQCINGEYSWNEFCNDAGYLVGSAVAYATNATDMVNRALMDHVISKTIDGAPKR</sequence>
<evidence type="ECO:0000313" key="1">
    <source>
        <dbReference type="EMBL" id="TKT93095.1"/>
    </source>
</evidence>
<evidence type="ECO:0000313" key="2">
    <source>
        <dbReference type="Proteomes" id="UP000304900"/>
    </source>
</evidence>
<dbReference type="AlphaFoldDB" id="A0A4U6D903"/>
<dbReference type="EMBL" id="SZVO01000002">
    <property type="protein sequence ID" value="TKT93095.1"/>
    <property type="molecule type" value="Genomic_DNA"/>
</dbReference>
<organism evidence="1 2">
    <name type="scientific">Dyadobacter frigoris</name>
    <dbReference type="NCBI Taxonomy" id="2576211"/>
    <lineage>
        <taxon>Bacteria</taxon>
        <taxon>Pseudomonadati</taxon>
        <taxon>Bacteroidota</taxon>
        <taxon>Cytophagia</taxon>
        <taxon>Cytophagales</taxon>
        <taxon>Spirosomataceae</taxon>
        <taxon>Dyadobacter</taxon>
    </lineage>
</organism>
<dbReference type="OrthoDB" id="962960at2"/>
<comment type="caution">
    <text evidence="1">The sequence shown here is derived from an EMBL/GenBank/DDBJ whole genome shotgun (WGS) entry which is preliminary data.</text>
</comment>
<dbReference type="Proteomes" id="UP000304900">
    <property type="component" value="Unassembled WGS sequence"/>
</dbReference>
<protein>
    <submittedName>
        <fullName evidence="1">Uncharacterized protein</fullName>
    </submittedName>
</protein>
<accession>A0A4U6D903</accession>
<proteinExistence type="predicted"/>
<gene>
    <name evidence="1" type="ORF">FDK13_04365</name>
</gene>
<name>A0A4U6D903_9BACT</name>
<reference evidence="1 2" key="1">
    <citation type="submission" date="2019-05" db="EMBL/GenBank/DDBJ databases">
        <title>Dyadobacter AR-3-8 sp. nov., isolated from arctic soil.</title>
        <authorList>
            <person name="Chaudhary D.K."/>
        </authorList>
    </citation>
    <scope>NUCLEOTIDE SEQUENCE [LARGE SCALE GENOMIC DNA]</scope>
    <source>
        <strain evidence="1 2">AR-3-8</strain>
    </source>
</reference>